<gene>
    <name evidence="2" type="ORF">CKF58_05075</name>
</gene>
<feature type="compositionally biased region" description="Basic and acidic residues" evidence="1">
    <location>
        <begin position="17"/>
        <end position="28"/>
    </location>
</feature>
<evidence type="ECO:0000313" key="2">
    <source>
        <dbReference type="EMBL" id="RIY37431.1"/>
    </source>
</evidence>
<dbReference type="OrthoDB" id="5672334at2"/>
<sequence length="438" mass="49208">MAKKNNNPWEDFITEMETDKTSSTDSSKDSSSFSSDSSSSLSEQSSDSFGSSSDWKSDSSSSSFDSSSSSFGSSYDSSSSSFGSGSSFDSSSSFSSNYDSSFSTTDIRNDDFDSSPIRFDRDQNLQAQNKLSFEEAGLRLDDLNKDAETKHYVFVFGAPNSGKTFMIANIINFMNVGAQGTVRLHPRASDDARTLFSRFVQSYDSPYDSTARLGRTGTRDFFEIPVLFEPTNPKLPTVELTFLDASGENFERAYKSHEGVDDKFVGQLPDSISIILRSKVNKHFLFLYDPMNKSNHNRDNQKRAPQAMVLQALFNIVREYKDFDYYPNDRLLVITKSDEIPEQVKADYNNDSRQWLEDANASHNSLSLAGFAKNFFAEKDRSNLSIFYSAGKVQGQTFEPSLYTASKVFSWIYTNITGKKLVAEQPSFFRRVKKWLSG</sequence>
<dbReference type="SUPFAM" id="SSF52540">
    <property type="entry name" value="P-loop containing nucleoside triphosphate hydrolases"/>
    <property type="match status" value="1"/>
</dbReference>
<protein>
    <submittedName>
        <fullName evidence="2">Uncharacterized protein</fullName>
    </submittedName>
</protein>
<keyword evidence="3" id="KW-1185">Reference proteome</keyword>
<feature type="region of interest" description="Disordered" evidence="1">
    <location>
        <begin position="1"/>
        <end position="73"/>
    </location>
</feature>
<dbReference type="AlphaFoldDB" id="A0A3A1YIK8"/>
<feature type="compositionally biased region" description="Low complexity" evidence="1">
    <location>
        <begin position="29"/>
        <end position="73"/>
    </location>
</feature>
<reference evidence="2 3" key="1">
    <citation type="submission" date="2017-08" db="EMBL/GenBank/DDBJ databases">
        <title>Reclassification of Bisgaard taxon 37 and 44.</title>
        <authorList>
            <person name="Christensen H."/>
        </authorList>
    </citation>
    <scope>NUCLEOTIDE SEQUENCE [LARGE SCALE GENOMIC DNA]</scope>
    <source>
        <strain evidence="2 3">111</strain>
    </source>
</reference>
<dbReference type="RefSeq" id="WP_119531625.1">
    <property type="nucleotide sequence ID" value="NZ_JBHSSP010000010.1"/>
</dbReference>
<dbReference type="InterPro" id="IPR027417">
    <property type="entry name" value="P-loop_NTPase"/>
</dbReference>
<evidence type="ECO:0000313" key="3">
    <source>
        <dbReference type="Proteomes" id="UP000265916"/>
    </source>
</evidence>
<name>A0A3A1YIK8_9GAMM</name>
<dbReference type="EMBL" id="NRJG01000089">
    <property type="protein sequence ID" value="RIY37431.1"/>
    <property type="molecule type" value="Genomic_DNA"/>
</dbReference>
<dbReference type="Proteomes" id="UP000265916">
    <property type="component" value="Unassembled WGS sequence"/>
</dbReference>
<organism evidence="2 3">
    <name type="scientific">Psittacicella hinzii</name>
    <dbReference type="NCBI Taxonomy" id="2028575"/>
    <lineage>
        <taxon>Bacteria</taxon>
        <taxon>Pseudomonadati</taxon>
        <taxon>Pseudomonadota</taxon>
        <taxon>Gammaproteobacteria</taxon>
        <taxon>Pasteurellales</taxon>
        <taxon>Psittacicellaceae</taxon>
        <taxon>Psittacicella</taxon>
    </lineage>
</organism>
<proteinExistence type="predicted"/>
<evidence type="ECO:0000256" key="1">
    <source>
        <dbReference type="SAM" id="MobiDB-lite"/>
    </source>
</evidence>
<comment type="caution">
    <text evidence="2">The sequence shown here is derived from an EMBL/GenBank/DDBJ whole genome shotgun (WGS) entry which is preliminary data.</text>
</comment>
<accession>A0A3A1YIK8</accession>